<dbReference type="PANTHER" id="PTHR46203">
    <property type="entry name" value="PROBABLE PEPTIDE CHAIN RELEASE FACTOR C12ORF65"/>
    <property type="match status" value="1"/>
</dbReference>
<comment type="similarity">
    <text evidence="2">Belongs to the prokaryotic/mitochondrial release factor family.</text>
</comment>
<dbReference type="SUPFAM" id="SSF75620">
    <property type="entry name" value="Release factor"/>
    <property type="match status" value="1"/>
</dbReference>
<reference evidence="7 8" key="1">
    <citation type="submission" date="2019-03" db="EMBL/GenBank/DDBJ databases">
        <title>Sequencing 23 genomes of Wallemia ichthyophaga.</title>
        <authorList>
            <person name="Gostincar C."/>
        </authorList>
    </citation>
    <scope>NUCLEOTIDE SEQUENCE [LARGE SCALE GENOMIC DNA]</scope>
    <source>
        <strain evidence="7 8">EXF-5753</strain>
    </source>
</reference>
<gene>
    <name evidence="7" type="ORF">E3P99_01205</name>
</gene>
<organism evidence="7 8">
    <name type="scientific">Wallemia hederae</name>
    <dbReference type="NCBI Taxonomy" id="1540922"/>
    <lineage>
        <taxon>Eukaryota</taxon>
        <taxon>Fungi</taxon>
        <taxon>Dikarya</taxon>
        <taxon>Basidiomycota</taxon>
        <taxon>Wallemiomycotina</taxon>
        <taxon>Wallemiomycetes</taxon>
        <taxon>Wallemiales</taxon>
        <taxon>Wallemiaceae</taxon>
        <taxon>Wallemia</taxon>
    </lineage>
</organism>
<evidence type="ECO:0000256" key="4">
    <source>
        <dbReference type="ARBA" id="ARBA00023128"/>
    </source>
</evidence>
<accession>A0A4T0FQV8</accession>
<dbReference type="PANTHER" id="PTHR46203:SF1">
    <property type="entry name" value="MITOCHONDRIAL TRANSLATION RELEASE FACTOR IN RESCUE"/>
    <property type="match status" value="1"/>
</dbReference>
<comment type="subcellular location">
    <subcellularLocation>
        <location evidence="1">Mitochondrion</location>
    </subcellularLocation>
</comment>
<evidence type="ECO:0000313" key="8">
    <source>
        <dbReference type="Proteomes" id="UP000310189"/>
    </source>
</evidence>
<proteinExistence type="inferred from homology"/>
<evidence type="ECO:0000256" key="3">
    <source>
        <dbReference type="ARBA" id="ARBA00022946"/>
    </source>
</evidence>
<dbReference type="GO" id="GO:0003747">
    <property type="term" value="F:translation release factor activity"/>
    <property type="evidence" value="ECO:0007669"/>
    <property type="project" value="InterPro"/>
</dbReference>
<evidence type="ECO:0000259" key="6">
    <source>
        <dbReference type="Pfam" id="PF00472"/>
    </source>
</evidence>
<evidence type="ECO:0000313" key="7">
    <source>
        <dbReference type="EMBL" id="TIA91137.1"/>
    </source>
</evidence>
<dbReference type="AlphaFoldDB" id="A0A4T0FQV8"/>
<keyword evidence="4" id="KW-0496">Mitochondrion</keyword>
<dbReference type="EMBL" id="SPNW01000014">
    <property type="protein sequence ID" value="TIA91137.1"/>
    <property type="molecule type" value="Genomic_DNA"/>
</dbReference>
<dbReference type="GO" id="GO:0005739">
    <property type="term" value="C:mitochondrion"/>
    <property type="evidence" value="ECO:0007669"/>
    <property type="project" value="UniProtKB-SubCell"/>
</dbReference>
<evidence type="ECO:0000256" key="5">
    <source>
        <dbReference type="SAM" id="MobiDB-lite"/>
    </source>
</evidence>
<dbReference type="InterPro" id="IPR045853">
    <property type="entry name" value="Pep_chain_release_fac_I_sf"/>
</dbReference>
<dbReference type="InterPro" id="IPR052405">
    <property type="entry name" value="Mito_Transl_Release_Factor"/>
</dbReference>
<feature type="region of interest" description="Disordered" evidence="5">
    <location>
        <begin position="101"/>
        <end position="132"/>
    </location>
</feature>
<protein>
    <recommendedName>
        <fullName evidence="6">Prokaryotic-type class I peptide chain release factors domain-containing protein</fullName>
    </recommendedName>
</protein>
<evidence type="ECO:0000256" key="2">
    <source>
        <dbReference type="ARBA" id="ARBA00010835"/>
    </source>
</evidence>
<dbReference type="GO" id="GO:0032543">
    <property type="term" value="P:mitochondrial translation"/>
    <property type="evidence" value="ECO:0007669"/>
    <property type="project" value="UniProtKB-ARBA"/>
</dbReference>
<comment type="caution">
    <text evidence="7">The sequence shown here is derived from an EMBL/GenBank/DDBJ whole genome shotgun (WGS) entry which is preliminary data.</text>
</comment>
<evidence type="ECO:0000256" key="1">
    <source>
        <dbReference type="ARBA" id="ARBA00004173"/>
    </source>
</evidence>
<feature type="compositionally biased region" description="Basic residues" evidence="5">
    <location>
        <begin position="106"/>
        <end position="119"/>
    </location>
</feature>
<sequence>MSLVRSIATSARAGVASTSTLLTKLREEDLLEKFVKGQGKGGQAVNKTSNKVYLLHTPTGLSVECHATRSLISNRSQARKLLQDKYDSVYNPSESKVLKKIDKLQRAKKNATKKSKRKYASLSATDFQEEKS</sequence>
<dbReference type="Pfam" id="PF00472">
    <property type="entry name" value="RF-1"/>
    <property type="match status" value="1"/>
</dbReference>
<keyword evidence="8" id="KW-1185">Reference proteome</keyword>
<dbReference type="OrthoDB" id="277888at2759"/>
<dbReference type="Proteomes" id="UP000310189">
    <property type="component" value="Unassembled WGS sequence"/>
</dbReference>
<dbReference type="Gene3D" id="3.30.160.20">
    <property type="match status" value="1"/>
</dbReference>
<feature type="domain" description="Prokaryotic-type class I peptide chain release factors" evidence="6">
    <location>
        <begin position="23"/>
        <end position="120"/>
    </location>
</feature>
<keyword evidence="3" id="KW-0809">Transit peptide</keyword>
<name>A0A4T0FQV8_9BASI</name>
<dbReference type="InterPro" id="IPR000352">
    <property type="entry name" value="Pep_chain_release_fac_I"/>
</dbReference>